<evidence type="ECO:0000313" key="1">
    <source>
        <dbReference type="EMBL" id="CBY39631.1"/>
    </source>
</evidence>
<proteinExistence type="predicted"/>
<protein>
    <submittedName>
        <fullName evidence="1">Uncharacterized protein</fullName>
    </submittedName>
</protein>
<sequence length="187" mass="21634">MDYKAPWEYEPPTNVSDILECQLSPQKQETIKQNPLKRFKESLRRIGRKRVLKNANIAINETASLLNSTSKTWDETLTDESQNKALRITQQAKKLKLNRSANETGRILNTVKNAPKKRKITQQKRNNTNCPALNLSIYTEKNNEENTLVFEANNHLKQNNSDAARTPINLKQRKGQKCKKELRFAEE</sequence>
<accession>E4YVZ6</accession>
<organism evidence="1">
    <name type="scientific">Oikopleura dioica</name>
    <name type="common">Tunicate</name>
    <dbReference type="NCBI Taxonomy" id="34765"/>
    <lineage>
        <taxon>Eukaryota</taxon>
        <taxon>Metazoa</taxon>
        <taxon>Chordata</taxon>
        <taxon>Tunicata</taxon>
        <taxon>Appendicularia</taxon>
        <taxon>Copelata</taxon>
        <taxon>Oikopleuridae</taxon>
        <taxon>Oikopleura</taxon>
    </lineage>
</organism>
<dbReference type="Proteomes" id="UP000011014">
    <property type="component" value="Unassembled WGS sequence"/>
</dbReference>
<name>E4YVZ6_OIKDI</name>
<reference evidence="1" key="1">
    <citation type="journal article" date="2010" name="Science">
        <title>Plasticity of animal genome architecture unmasked by rapid evolution of a pelagic tunicate.</title>
        <authorList>
            <person name="Denoeud F."/>
            <person name="Henriet S."/>
            <person name="Mungpakdee S."/>
            <person name="Aury J.M."/>
            <person name="Da Silva C."/>
            <person name="Brinkmann H."/>
            <person name="Mikhaleva J."/>
            <person name="Olsen L.C."/>
            <person name="Jubin C."/>
            <person name="Canestro C."/>
            <person name="Bouquet J.M."/>
            <person name="Danks G."/>
            <person name="Poulain J."/>
            <person name="Campsteijn C."/>
            <person name="Adamski M."/>
            <person name="Cross I."/>
            <person name="Yadetie F."/>
            <person name="Muffato M."/>
            <person name="Louis A."/>
            <person name="Butcher S."/>
            <person name="Tsagkogeorga G."/>
            <person name="Konrad A."/>
            <person name="Singh S."/>
            <person name="Jensen M.F."/>
            <person name="Cong E.H."/>
            <person name="Eikeseth-Otteraa H."/>
            <person name="Noel B."/>
            <person name="Anthouard V."/>
            <person name="Porcel B.M."/>
            <person name="Kachouri-Lafond R."/>
            <person name="Nishino A."/>
            <person name="Ugolini M."/>
            <person name="Chourrout P."/>
            <person name="Nishida H."/>
            <person name="Aasland R."/>
            <person name="Huzurbazar S."/>
            <person name="Westhof E."/>
            <person name="Delsuc F."/>
            <person name="Lehrach H."/>
            <person name="Reinhardt R."/>
            <person name="Weissenbach J."/>
            <person name="Roy S.W."/>
            <person name="Artiguenave F."/>
            <person name="Postlethwait J.H."/>
            <person name="Manak J.R."/>
            <person name="Thompson E.M."/>
            <person name="Jaillon O."/>
            <person name="Du Pasquier L."/>
            <person name="Boudinot P."/>
            <person name="Liberles D.A."/>
            <person name="Volff J.N."/>
            <person name="Philippe H."/>
            <person name="Lenhard B."/>
            <person name="Roest Crollius H."/>
            <person name="Wincker P."/>
            <person name="Chourrout D."/>
        </authorList>
    </citation>
    <scope>NUCLEOTIDE SEQUENCE [LARGE SCALE GENOMIC DNA]</scope>
</reference>
<dbReference type="AlphaFoldDB" id="E4YVZ6"/>
<feature type="non-terminal residue" evidence="1">
    <location>
        <position position="187"/>
    </location>
</feature>
<dbReference type="EMBL" id="FN655597">
    <property type="protein sequence ID" value="CBY39631.1"/>
    <property type="molecule type" value="Genomic_DNA"/>
</dbReference>
<gene>
    <name evidence="1" type="ORF">GSOID_T00020206001</name>
</gene>